<keyword evidence="8" id="KW-1185">Reference proteome</keyword>
<evidence type="ECO:0000256" key="3">
    <source>
        <dbReference type="ARBA" id="ARBA00022989"/>
    </source>
</evidence>
<dbReference type="AlphaFoldDB" id="A0A561E0U2"/>
<evidence type="ECO:0000256" key="5">
    <source>
        <dbReference type="SAM" id="Phobius"/>
    </source>
</evidence>
<keyword evidence="2 5" id="KW-0812">Transmembrane</keyword>
<feature type="transmembrane region" description="Helical" evidence="5">
    <location>
        <begin position="12"/>
        <end position="29"/>
    </location>
</feature>
<evidence type="ECO:0000256" key="2">
    <source>
        <dbReference type="ARBA" id="ARBA00022692"/>
    </source>
</evidence>
<reference evidence="7 8" key="1">
    <citation type="submission" date="2019-06" db="EMBL/GenBank/DDBJ databases">
        <title>Sequencing the genomes of 1000 actinobacteria strains.</title>
        <authorList>
            <person name="Klenk H.-P."/>
        </authorList>
    </citation>
    <scope>NUCLEOTIDE SEQUENCE [LARGE SCALE GENOMIC DNA]</scope>
    <source>
        <strain evidence="7 8">DSM 19560</strain>
    </source>
</reference>
<evidence type="ECO:0000259" key="6">
    <source>
        <dbReference type="Pfam" id="PF01794"/>
    </source>
</evidence>
<comment type="subcellular location">
    <subcellularLocation>
        <location evidence="1">Membrane</location>
        <topology evidence="1">Multi-pass membrane protein</topology>
    </subcellularLocation>
</comment>
<proteinExistence type="predicted"/>
<dbReference type="Proteomes" id="UP000318297">
    <property type="component" value="Unassembled WGS sequence"/>
</dbReference>
<organism evidence="7 8">
    <name type="scientific">Rudaeicoccus suwonensis</name>
    <dbReference type="NCBI Taxonomy" id="657409"/>
    <lineage>
        <taxon>Bacteria</taxon>
        <taxon>Bacillati</taxon>
        <taxon>Actinomycetota</taxon>
        <taxon>Actinomycetes</taxon>
        <taxon>Micrococcales</taxon>
        <taxon>Dermacoccaceae</taxon>
        <taxon>Rudaeicoccus</taxon>
    </lineage>
</organism>
<dbReference type="GO" id="GO:0016020">
    <property type="term" value="C:membrane"/>
    <property type="evidence" value="ECO:0007669"/>
    <property type="project" value="UniProtKB-SubCell"/>
</dbReference>
<protein>
    <submittedName>
        <fullName evidence="7">Ferric reductase like protein</fullName>
    </submittedName>
</protein>
<dbReference type="InterPro" id="IPR013130">
    <property type="entry name" value="Fe3_Rdtase_TM_dom"/>
</dbReference>
<gene>
    <name evidence="7" type="ORF">BKA23_2958</name>
</gene>
<dbReference type="OrthoDB" id="4827239at2"/>
<evidence type="ECO:0000313" key="8">
    <source>
        <dbReference type="Proteomes" id="UP000318297"/>
    </source>
</evidence>
<dbReference type="RefSeq" id="WP_145229781.1">
    <property type="nucleotide sequence ID" value="NZ_VIVQ01000003.1"/>
</dbReference>
<feature type="transmembrane region" description="Helical" evidence="5">
    <location>
        <begin position="89"/>
        <end position="109"/>
    </location>
</feature>
<keyword evidence="4 5" id="KW-0472">Membrane</keyword>
<feature type="transmembrane region" description="Helical" evidence="5">
    <location>
        <begin position="121"/>
        <end position="139"/>
    </location>
</feature>
<feature type="transmembrane region" description="Helical" evidence="5">
    <location>
        <begin position="50"/>
        <end position="83"/>
    </location>
</feature>
<name>A0A561E0U2_9MICO</name>
<dbReference type="Pfam" id="PF01794">
    <property type="entry name" value="Ferric_reduct"/>
    <property type="match status" value="1"/>
</dbReference>
<evidence type="ECO:0000313" key="7">
    <source>
        <dbReference type="EMBL" id="TWE09258.1"/>
    </source>
</evidence>
<keyword evidence="3 5" id="KW-1133">Transmembrane helix</keyword>
<evidence type="ECO:0000256" key="4">
    <source>
        <dbReference type="ARBA" id="ARBA00023136"/>
    </source>
</evidence>
<evidence type="ECO:0000256" key="1">
    <source>
        <dbReference type="ARBA" id="ARBA00004141"/>
    </source>
</evidence>
<sequence>MTVLWNVSRATGLVGVALMTAVVILGVVLSGSRRRTTQTGATIQAVHRSLALGMITFLVVHIATAILDTYVHIGLLAAVVPFASGYDRLTVGLGTIGFDLLAALIVTSLARHRISEHVWRFVHRASFAMWPVTIWHGIAMSSDPVLRMPTIACAVLGTAAIIWRAASSHSDSIRRREVLRQEWT</sequence>
<feature type="domain" description="Ferric oxidoreductase" evidence="6">
    <location>
        <begin position="11"/>
        <end position="132"/>
    </location>
</feature>
<comment type="caution">
    <text evidence="7">The sequence shown here is derived from an EMBL/GenBank/DDBJ whole genome shotgun (WGS) entry which is preliminary data.</text>
</comment>
<accession>A0A561E0U2</accession>
<dbReference type="EMBL" id="VIVQ01000003">
    <property type="protein sequence ID" value="TWE09258.1"/>
    <property type="molecule type" value="Genomic_DNA"/>
</dbReference>
<feature type="transmembrane region" description="Helical" evidence="5">
    <location>
        <begin position="145"/>
        <end position="166"/>
    </location>
</feature>